<gene>
    <name evidence="2" type="ORF">BDV38DRAFT_279855</name>
</gene>
<dbReference type="GeneID" id="43643347"/>
<proteinExistence type="predicted"/>
<evidence type="ECO:0000256" key="1">
    <source>
        <dbReference type="SAM" id="SignalP"/>
    </source>
</evidence>
<keyword evidence="1" id="KW-0732">Signal</keyword>
<dbReference type="Proteomes" id="UP000325672">
    <property type="component" value="Unassembled WGS sequence"/>
</dbReference>
<dbReference type="AlphaFoldDB" id="A0A5N6T3N4"/>
<sequence>MRLRWLVSTQLAIGSIVANSLPEIPNEARSIFPTPSPRPRRFALSQGICPKCLRPCPESREEFTFNQVFDALTLPDGFVVDAAETFGQGFGDLVAGKTFRAVLEISIIGVYAIIK</sequence>
<accession>A0A5N6T3N4</accession>
<feature type="signal peptide" evidence="1">
    <location>
        <begin position="1"/>
        <end position="18"/>
    </location>
</feature>
<evidence type="ECO:0000313" key="2">
    <source>
        <dbReference type="EMBL" id="KAE8140879.1"/>
    </source>
</evidence>
<feature type="chain" id="PRO_5024922663" evidence="1">
    <location>
        <begin position="19"/>
        <end position="115"/>
    </location>
</feature>
<dbReference type="EMBL" id="ML743560">
    <property type="protein sequence ID" value="KAE8140879.1"/>
    <property type="molecule type" value="Genomic_DNA"/>
</dbReference>
<name>A0A5N6T3N4_ASPPS</name>
<evidence type="ECO:0000313" key="3">
    <source>
        <dbReference type="Proteomes" id="UP000325672"/>
    </source>
</evidence>
<reference evidence="2 3" key="1">
    <citation type="submission" date="2019-04" db="EMBL/GenBank/DDBJ databases">
        <title>Friends and foes A comparative genomics study of 23 Aspergillus species from section Flavi.</title>
        <authorList>
            <consortium name="DOE Joint Genome Institute"/>
            <person name="Kjaerbolling I."/>
            <person name="Vesth T."/>
            <person name="Frisvad J.C."/>
            <person name="Nybo J.L."/>
            <person name="Theobald S."/>
            <person name="Kildgaard S."/>
            <person name="Isbrandt T."/>
            <person name="Kuo A."/>
            <person name="Sato A."/>
            <person name="Lyhne E.K."/>
            <person name="Kogle M.E."/>
            <person name="Wiebenga A."/>
            <person name="Kun R.S."/>
            <person name="Lubbers R.J."/>
            <person name="Makela M.R."/>
            <person name="Barry K."/>
            <person name="Chovatia M."/>
            <person name="Clum A."/>
            <person name="Daum C."/>
            <person name="Haridas S."/>
            <person name="He G."/>
            <person name="LaButti K."/>
            <person name="Lipzen A."/>
            <person name="Mondo S."/>
            <person name="Riley R."/>
            <person name="Salamov A."/>
            <person name="Simmons B.A."/>
            <person name="Magnuson J.K."/>
            <person name="Henrissat B."/>
            <person name="Mortensen U.H."/>
            <person name="Larsen T.O."/>
            <person name="Devries R.P."/>
            <person name="Grigoriev I.V."/>
            <person name="Machida M."/>
            <person name="Baker S.E."/>
            <person name="Andersen M.R."/>
        </authorList>
    </citation>
    <scope>NUCLEOTIDE SEQUENCE [LARGE SCALE GENOMIC DNA]</scope>
    <source>
        <strain evidence="2 3">CBS 117625</strain>
    </source>
</reference>
<organism evidence="2 3">
    <name type="scientific">Aspergillus pseudotamarii</name>
    <dbReference type="NCBI Taxonomy" id="132259"/>
    <lineage>
        <taxon>Eukaryota</taxon>
        <taxon>Fungi</taxon>
        <taxon>Dikarya</taxon>
        <taxon>Ascomycota</taxon>
        <taxon>Pezizomycotina</taxon>
        <taxon>Eurotiomycetes</taxon>
        <taxon>Eurotiomycetidae</taxon>
        <taxon>Eurotiales</taxon>
        <taxon>Aspergillaceae</taxon>
        <taxon>Aspergillus</taxon>
        <taxon>Aspergillus subgen. Circumdati</taxon>
    </lineage>
</organism>
<keyword evidence="3" id="KW-1185">Reference proteome</keyword>
<dbReference type="RefSeq" id="XP_031916942.1">
    <property type="nucleotide sequence ID" value="XM_032059137.1"/>
</dbReference>
<protein>
    <submittedName>
        <fullName evidence="2">Uncharacterized protein</fullName>
    </submittedName>
</protein>